<name>W7J0M5_9PSEU</name>
<organism evidence="1 2">
    <name type="scientific">Actinokineospora spheciospongiae</name>
    <dbReference type="NCBI Taxonomy" id="909613"/>
    <lineage>
        <taxon>Bacteria</taxon>
        <taxon>Bacillati</taxon>
        <taxon>Actinomycetota</taxon>
        <taxon>Actinomycetes</taxon>
        <taxon>Pseudonocardiales</taxon>
        <taxon>Pseudonocardiaceae</taxon>
        <taxon>Actinokineospora</taxon>
    </lineage>
</organism>
<gene>
    <name evidence="1" type="ORF">UO65_2178</name>
</gene>
<comment type="caution">
    <text evidence="1">The sequence shown here is derived from an EMBL/GenBank/DDBJ whole genome shotgun (WGS) entry which is preliminary data.</text>
</comment>
<keyword evidence="2" id="KW-1185">Reference proteome</keyword>
<protein>
    <recommendedName>
        <fullName evidence="3">ACT domain-containing protein</fullName>
    </recommendedName>
</protein>
<dbReference type="EMBL" id="AYXG01000077">
    <property type="protein sequence ID" value="EWC62491.1"/>
    <property type="molecule type" value="Genomic_DNA"/>
</dbReference>
<reference evidence="1 2" key="1">
    <citation type="journal article" date="2014" name="Genome Announc.">
        <title>Draft Genome Sequence of the Antitrypanosomally Active Sponge-Associated Bacterium Actinokineospora sp. Strain EG49.</title>
        <authorList>
            <person name="Harjes J."/>
            <person name="Ryu T."/>
            <person name="Abdelmohsen U.R."/>
            <person name="Moitinho-Silva L."/>
            <person name="Horn H."/>
            <person name="Ravasi T."/>
            <person name="Hentschel U."/>
        </authorList>
    </citation>
    <scope>NUCLEOTIDE SEQUENCE [LARGE SCALE GENOMIC DNA]</scope>
    <source>
        <strain evidence="1 2">EG49</strain>
    </source>
</reference>
<sequence>MTDPGPLRVLVTVDDDGMGRLPDLVADLRAVGLSVDAVLEHVGVVTGSIDPAGVAGVRAVLGVEGIELERSDWGF</sequence>
<evidence type="ECO:0000313" key="1">
    <source>
        <dbReference type="EMBL" id="EWC62491.1"/>
    </source>
</evidence>
<dbReference type="AlphaFoldDB" id="W7J0M5"/>
<dbReference type="RefSeq" id="WP_035281252.1">
    <property type="nucleotide sequence ID" value="NZ_AYXG01000077.1"/>
</dbReference>
<evidence type="ECO:0000313" key="2">
    <source>
        <dbReference type="Proteomes" id="UP000019277"/>
    </source>
</evidence>
<accession>A0A8E2X2J0</accession>
<evidence type="ECO:0008006" key="3">
    <source>
        <dbReference type="Google" id="ProtNLM"/>
    </source>
</evidence>
<dbReference type="Proteomes" id="UP000019277">
    <property type="component" value="Unassembled WGS sequence"/>
</dbReference>
<proteinExistence type="predicted"/>
<accession>W7J0M5</accession>
<dbReference type="STRING" id="909613.UO65_2178"/>